<proteinExistence type="inferred from homology"/>
<dbReference type="EMBL" id="QMEY01000015">
    <property type="protein sequence ID" value="RBQ16779.1"/>
    <property type="molecule type" value="Genomic_DNA"/>
</dbReference>
<feature type="transmembrane region" description="Helical" evidence="8">
    <location>
        <begin position="70"/>
        <end position="96"/>
    </location>
</feature>
<dbReference type="Proteomes" id="UP000253303">
    <property type="component" value="Unassembled WGS sequence"/>
</dbReference>
<comment type="subcellular location">
    <subcellularLocation>
        <location evidence="1 8">Cell membrane</location>
        <topology evidence="1 8">Multi-pass membrane protein</topology>
    </subcellularLocation>
</comment>
<evidence type="ECO:0000256" key="7">
    <source>
        <dbReference type="ARBA" id="ARBA00023136"/>
    </source>
</evidence>
<evidence type="ECO:0000313" key="11">
    <source>
        <dbReference type="Proteomes" id="UP000253303"/>
    </source>
</evidence>
<protein>
    <submittedName>
        <fullName evidence="10">ABC transporter permease</fullName>
    </submittedName>
</protein>
<dbReference type="PANTHER" id="PTHR42929:SF5">
    <property type="entry name" value="ABC TRANSPORTER PERMEASE PROTEIN"/>
    <property type="match status" value="1"/>
</dbReference>
<dbReference type="GO" id="GO:0055085">
    <property type="term" value="P:transmembrane transport"/>
    <property type="evidence" value="ECO:0007669"/>
    <property type="project" value="InterPro"/>
</dbReference>
<evidence type="ECO:0000256" key="1">
    <source>
        <dbReference type="ARBA" id="ARBA00004651"/>
    </source>
</evidence>
<evidence type="ECO:0000256" key="3">
    <source>
        <dbReference type="ARBA" id="ARBA00022448"/>
    </source>
</evidence>
<name>A0A366LTT3_9ACTN</name>
<feature type="transmembrane region" description="Helical" evidence="8">
    <location>
        <begin position="204"/>
        <end position="229"/>
    </location>
</feature>
<evidence type="ECO:0000256" key="6">
    <source>
        <dbReference type="ARBA" id="ARBA00022989"/>
    </source>
</evidence>
<evidence type="ECO:0000313" key="10">
    <source>
        <dbReference type="EMBL" id="RBQ16779.1"/>
    </source>
</evidence>
<feature type="transmembrane region" description="Helical" evidence="8">
    <location>
        <begin position="256"/>
        <end position="277"/>
    </location>
</feature>
<keyword evidence="4" id="KW-1003">Cell membrane</keyword>
<evidence type="ECO:0000256" key="8">
    <source>
        <dbReference type="RuleBase" id="RU363032"/>
    </source>
</evidence>
<reference evidence="10 11" key="1">
    <citation type="submission" date="2018-06" db="EMBL/GenBank/DDBJ databases">
        <title>Sphaerisporangium craniellae sp. nov., isolated from a marine sponge in the South China Sea.</title>
        <authorList>
            <person name="Li L."/>
        </authorList>
    </citation>
    <scope>NUCLEOTIDE SEQUENCE [LARGE SCALE GENOMIC DNA]</scope>
    <source>
        <strain evidence="10 11">LHW63015</strain>
    </source>
</reference>
<feature type="transmembrane region" description="Helical" evidence="8">
    <location>
        <begin position="108"/>
        <end position="132"/>
    </location>
</feature>
<dbReference type="Pfam" id="PF00528">
    <property type="entry name" value="BPD_transp_1"/>
    <property type="match status" value="1"/>
</dbReference>
<evidence type="ECO:0000256" key="5">
    <source>
        <dbReference type="ARBA" id="ARBA00022692"/>
    </source>
</evidence>
<keyword evidence="3 8" id="KW-0813">Transport</keyword>
<feature type="transmembrane region" description="Helical" evidence="8">
    <location>
        <begin position="21"/>
        <end position="50"/>
    </location>
</feature>
<organism evidence="10 11">
    <name type="scientific">Spongiactinospora rosea</name>
    <dbReference type="NCBI Taxonomy" id="2248750"/>
    <lineage>
        <taxon>Bacteria</taxon>
        <taxon>Bacillati</taxon>
        <taxon>Actinomycetota</taxon>
        <taxon>Actinomycetes</taxon>
        <taxon>Streptosporangiales</taxon>
        <taxon>Streptosporangiaceae</taxon>
        <taxon>Spongiactinospora</taxon>
    </lineage>
</organism>
<evidence type="ECO:0000256" key="2">
    <source>
        <dbReference type="ARBA" id="ARBA00007069"/>
    </source>
</evidence>
<accession>A0A366LTT3</accession>
<dbReference type="PANTHER" id="PTHR42929">
    <property type="entry name" value="INNER MEMBRANE ABC TRANSPORTER PERMEASE PROTEIN YDCU-RELATED-RELATED"/>
    <property type="match status" value="1"/>
</dbReference>
<dbReference type="Gene3D" id="1.10.3720.10">
    <property type="entry name" value="MetI-like"/>
    <property type="match status" value="1"/>
</dbReference>
<keyword evidence="7 8" id="KW-0472">Membrane</keyword>
<comment type="similarity">
    <text evidence="2">Belongs to the binding-protein-dependent transport system permease family. CysTW subfamily.</text>
</comment>
<evidence type="ECO:0000256" key="4">
    <source>
        <dbReference type="ARBA" id="ARBA00022475"/>
    </source>
</evidence>
<feature type="domain" description="ABC transmembrane type-1" evidence="9">
    <location>
        <begin position="73"/>
        <end position="277"/>
    </location>
</feature>
<dbReference type="SUPFAM" id="SSF161098">
    <property type="entry name" value="MetI-like"/>
    <property type="match status" value="1"/>
</dbReference>
<dbReference type="PROSITE" id="PS50928">
    <property type="entry name" value="ABC_TM1"/>
    <property type="match status" value="1"/>
</dbReference>
<keyword evidence="11" id="KW-1185">Reference proteome</keyword>
<feature type="transmembrane region" description="Helical" evidence="8">
    <location>
        <begin position="152"/>
        <end position="176"/>
    </location>
</feature>
<dbReference type="RefSeq" id="WP_113984059.1">
    <property type="nucleotide sequence ID" value="NZ_QMEY01000015.1"/>
</dbReference>
<evidence type="ECO:0000259" key="9">
    <source>
        <dbReference type="PROSITE" id="PS50928"/>
    </source>
</evidence>
<dbReference type="CDD" id="cd06261">
    <property type="entry name" value="TM_PBP2"/>
    <property type="match status" value="1"/>
</dbReference>
<comment type="caution">
    <text evidence="10">The sequence shown here is derived from an EMBL/GenBank/DDBJ whole genome shotgun (WGS) entry which is preliminary data.</text>
</comment>
<sequence length="295" mass="31997">MSASAPERPERRLLWLSARPWYGVLLVVPAICLLATVFAYPVAALIWLSFADPSLGLENYHRLLTDGVSLLVLLRTLRMATIVTLVTLLLAYPYAYLMTLVGRRARSVMVALVLLPFWTSLMARTFAWIVLLQDNGPINDLLAMVGLGPLELAGTEAGVTIGMTQVLLPFMTLPLYGTLRTIDRRLLDAAVGLGARPLTAFRRVYLPLSMPGVVAGAMMVYILALGFYVTPAMLGSPSESMISQLMTVRITQLLDFGAGGALATVLFLLTLLLLALVSRFLSPSAALGMSTRGER</sequence>
<dbReference type="OrthoDB" id="9808619at2"/>
<dbReference type="GO" id="GO:0005886">
    <property type="term" value="C:plasma membrane"/>
    <property type="evidence" value="ECO:0007669"/>
    <property type="project" value="UniProtKB-SubCell"/>
</dbReference>
<dbReference type="AlphaFoldDB" id="A0A366LTT3"/>
<dbReference type="InterPro" id="IPR000515">
    <property type="entry name" value="MetI-like"/>
</dbReference>
<gene>
    <name evidence="10" type="ORF">DP939_28745</name>
</gene>
<keyword evidence="5 8" id="KW-0812">Transmembrane</keyword>
<dbReference type="InterPro" id="IPR035906">
    <property type="entry name" value="MetI-like_sf"/>
</dbReference>
<keyword evidence="6 8" id="KW-1133">Transmembrane helix</keyword>